<keyword evidence="9" id="KW-1185">Reference proteome</keyword>
<dbReference type="GO" id="GO:0030313">
    <property type="term" value="C:cell envelope"/>
    <property type="evidence" value="ECO:0007669"/>
    <property type="project" value="UniProtKB-SubCell"/>
</dbReference>
<dbReference type="Gene3D" id="3.40.190.10">
    <property type="entry name" value="Periplasmic binding protein-like II"/>
    <property type="match status" value="2"/>
</dbReference>
<comment type="subcellular location">
    <subcellularLocation>
        <location evidence="1">Cell envelope</location>
    </subcellularLocation>
</comment>
<feature type="domain" description="Solute-binding protein family 3/N-terminal" evidence="6">
    <location>
        <begin position="28"/>
        <end position="255"/>
    </location>
</feature>
<dbReference type="GO" id="GO:0016020">
    <property type="term" value="C:membrane"/>
    <property type="evidence" value="ECO:0007669"/>
    <property type="project" value="InterPro"/>
</dbReference>
<name>A0A8I1GGP0_9HYPH</name>
<evidence type="ECO:0000259" key="7">
    <source>
        <dbReference type="SMART" id="SM00079"/>
    </source>
</evidence>
<organism evidence="8 9">
    <name type="scientific">Rhodomicrobium udaipurense</name>
    <dbReference type="NCBI Taxonomy" id="1202716"/>
    <lineage>
        <taxon>Bacteria</taxon>
        <taxon>Pseudomonadati</taxon>
        <taxon>Pseudomonadota</taxon>
        <taxon>Alphaproteobacteria</taxon>
        <taxon>Hyphomicrobiales</taxon>
        <taxon>Hyphomicrobiaceae</taxon>
        <taxon>Rhodomicrobium</taxon>
    </lineage>
</organism>
<dbReference type="InterPro" id="IPR001320">
    <property type="entry name" value="Iontro_rcpt_C"/>
</dbReference>
<comment type="caution">
    <text evidence="8">The sequence shown here is derived from an EMBL/GenBank/DDBJ whole genome shotgun (WGS) entry which is preliminary data.</text>
</comment>
<feature type="signal peptide" evidence="5">
    <location>
        <begin position="1"/>
        <end position="25"/>
    </location>
</feature>
<evidence type="ECO:0000256" key="5">
    <source>
        <dbReference type="SAM" id="SignalP"/>
    </source>
</evidence>
<evidence type="ECO:0000256" key="2">
    <source>
        <dbReference type="ARBA" id="ARBA00010333"/>
    </source>
</evidence>
<dbReference type="InterPro" id="IPR018313">
    <property type="entry name" value="SBP_3_CS"/>
</dbReference>
<sequence length="257" mass="28146">MVKAPLTRLLALVCLACLLPLTASAQTKIRIATEGTNPPFSIIDASGEVTGFDVDIAKALCAKMQTECEIVEQDWDGIVPSLLAKKYDAIVASLNITEDRKNVVAFTKPYYRSPSVFVVRKGFDAKDVSPKALTGKPVGVQTATNHSAFLEDKYHRSIVRLYNTVADAYRDLSAGRVDYVLYDKLAVYDWLKSPEGQCCEIAPTELADEAYFGSGVGIALRKGDDALVKRFNDALDGIVKDGTYAKINAKYFPFPVF</sequence>
<dbReference type="PANTHER" id="PTHR35936:SF17">
    <property type="entry name" value="ARGININE-BINDING EXTRACELLULAR PROTEIN ARTP"/>
    <property type="match status" value="1"/>
</dbReference>
<reference evidence="8 9" key="1">
    <citation type="submission" date="2020-12" db="EMBL/GenBank/DDBJ databases">
        <title>Revised draft genomes of Rhodomicrobium vannielii ATCC 17100 and Rhodomicrobium udaipurense JA643.</title>
        <authorList>
            <person name="Conners E.M."/>
            <person name="Davenport E.J."/>
            <person name="Bose A."/>
        </authorList>
    </citation>
    <scope>NUCLEOTIDE SEQUENCE [LARGE SCALE GENOMIC DNA]</scope>
    <source>
        <strain evidence="8 9">JA643</strain>
    </source>
</reference>
<dbReference type="EMBL" id="JAEMUK010000015">
    <property type="protein sequence ID" value="MBJ7543571.1"/>
    <property type="molecule type" value="Genomic_DNA"/>
</dbReference>
<dbReference type="Pfam" id="PF00497">
    <property type="entry name" value="SBP_bac_3"/>
    <property type="match status" value="1"/>
</dbReference>
<dbReference type="SMART" id="SM00062">
    <property type="entry name" value="PBPb"/>
    <property type="match status" value="1"/>
</dbReference>
<keyword evidence="3 5" id="KW-0732">Signal</keyword>
<evidence type="ECO:0000256" key="4">
    <source>
        <dbReference type="RuleBase" id="RU003744"/>
    </source>
</evidence>
<feature type="domain" description="Ionotropic glutamate receptor C-terminal" evidence="7">
    <location>
        <begin position="28"/>
        <end position="254"/>
    </location>
</feature>
<comment type="similarity">
    <text evidence="2 4">Belongs to the bacterial solute-binding protein 3 family.</text>
</comment>
<dbReference type="SMART" id="SM00079">
    <property type="entry name" value="PBPe"/>
    <property type="match status" value="1"/>
</dbReference>
<dbReference type="PROSITE" id="PS01039">
    <property type="entry name" value="SBP_BACTERIAL_3"/>
    <property type="match status" value="1"/>
</dbReference>
<proteinExistence type="inferred from homology"/>
<dbReference type="InterPro" id="IPR001638">
    <property type="entry name" value="Solute-binding_3/MltF_N"/>
</dbReference>
<dbReference type="SUPFAM" id="SSF53850">
    <property type="entry name" value="Periplasmic binding protein-like II"/>
    <property type="match status" value="1"/>
</dbReference>
<evidence type="ECO:0000256" key="3">
    <source>
        <dbReference type="ARBA" id="ARBA00022729"/>
    </source>
</evidence>
<gene>
    <name evidence="8" type="ORF">JDN41_08370</name>
</gene>
<evidence type="ECO:0000259" key="6">
    <source>
        <dbReference type="SMART" id="SM00062"/>
    </source>
</evidence>
<feature type="chain" id="PRO_5034471738" evidence="5">
    <location>
        <begin position="26"/>
        <end position="257"/>
    </location>
</feature>
<dbReference type="PANTHER" id="PTHR35936">
    <property type="entry name" value="MEMBRANE-BOUND LYTIC MUREIN TRANSGLYCOSYLASE F"/>
    <property type="match status" value="1"/>
</dbReference>
<dbReference type="AlphaFoldDB" id="A0A8I1GGP0"/>
<evidence type="ECO:0000256" key="1">
    <source>
        <dbReference type="ARBA" id="ARBA00004196"/>
    </source>
</evidence>
<dbReference type="Proteomes" id="UP000623250">
    <property type="component" value="Unassembled WGS sequence"/>
</dbReference>
<accession>A0A8I1GGP0</accession>
<dbReference type="RefSeq" id="WP_037234562.1">
    <property type="nucleotide sequence ID" value="NZ_JAEMUK010000015.1"/>
</dbReference>
<protein>
    <submittedName>
        <fullName evidence="8">Transporter substrate-binding domain-containing protein</fullName>
    </submittedName>
</protein>
<evidence type="ECO:0000313" key="9">
    <source>
        <dbReference type="Proteomes" id="UP000623250"/>
    </source>
</evidence>
<evidence type="ECO:0000313" key="8">
    <source>
        <dbReference type="EMBL" id="MBJ7543571.1"/>
    </source>
</evidence>
<dbReference type="GO" id="GO:0015276">
    <property type="term" value="F:ligand-gated monoatomic ion channel activity"/>
    <property type="evidence" value="ECO:0007669"/>
    <property type="project" value="InterPro"/>
</dbReference>